<dbReference type="EMBL" id="CM055735">
    <property type="protein sequence ID" value="KAJ8007780.1"/>
    <property type="molecule type" value="Genomic_DNA"/>
</dbReference>
<reference evidence="1" key="1">
    <citation type="submission" date="2021-05" db="EMBL/GenBank/DDBJ databases">
        <authorList>
            <person name="Pan Q."/>
            <person name="Jouanno E."/>
            <person name="Zahm M."/>
            <person name="Klopp C."/>
            <person name="Cabau C."/>
            <person name="Louis A."/>
            <person name="Berthelot C."/>
            <person name="Parey E."/>
            <person name="Roest Crollius H."/>
            <person name="Montfort J."/>
            <person name="Robinson-Rechavi M."/>
            <person name="Bouchez O."/>
            <person name="Lampietro C."/>
            <person name="Lopez Roques C."/>
            <person name="Donnadieu C."/>
            <person name="Postlethwait J."/>
            <person name="Bobe J."/>
            <person name="Dillon D."/>
            <person name="Chandos A."/>
            <person name="von Hippel F."/>
            <person name="Guiguen Y."/>
        </authorList>
    </citation>
    <scope>NUCLEOTIDE SEQUENCE</scope>
    <source>
        <strain evidence="1">YG-Jan2019</strain>
    </source>
</reference>
<dbReference type="Proteomes" id="UP001157502">
    <property type="component" value="Chromosome 8"/>
</dbReference>
<comment type="caution">
    <text evidence="1">The sequence shown here is derived from an EMBL/GenBank/DDBJ whole genome shotgun (WGS) entry which is preliminary data.</text>
</comment>
<evidence type="ECO:0000313" key="1">
    <source>
        <dbReference type="EMBL" id="KAJ8007780.1"/>
    </source>
</evidence>
<proteinExistence type="predicted"/>
<keyword evidence="2" id="KW-1185">Reference proteome</keyword>
<organism evidence="1 2">
    <name type="scientific">Dallia pectoralis</name>
    <name type="common">Alaska blackfish</name>
    <dbReference type="NCBI Taxonomy" id="75939"/>
    <lineage>
        <taxon>Eukaryota</taxon>
        <taxon>Metazoa</taxon>
        <taxon>Chordata</taxon>
        <taxon>Craniata</taxon>
        <taxon>Vertebrata</taxon>
        <taxon>Euteleostomi</taxon>
        <taxon>Actinopterygii</taxon>
        <taxon>Neopterygii</taxon>
        <taxon>Teleostei</taxon>
        <taxon>Protacanthopterygii</taxon>
        <taxon>Esociformes</taxon>
        <taxon>Umbridae</taxon>
        <taxon>Dallia</taxon>
    </lineage>
</organism>
<protein>
    <submittedName>
        <fullName evidence="1">Uncharacterized protein</fullName>
    </submittedName>
</protein>
<sequence length="80" mass="8626">MGKKGKKGPKGEKGEQGAPGLDAPCPLVIFTNRGSGALRVIRESQGSLVWMGWMPHANWAQTDYQCLVVGKSDFSNPKKP</sequence>
<accession>A0ACC2GWJ8</accession>
<name>A0ACC2GWJ8_DALPE</name>
<gene>
    <name evidence="1" type="ORF">DPEC_G00097750</name>
</gene>
<evidence type="ECO:0000313" key="2">
    <source>
        <dbReference type="Proteomes" id="UP001157502"/>
    </source>
</evidence>